<dbReference type="InterPro" id="IPR036365">
    <property type="entry name" value="PGBD-like_sf"/>
</dbReference>
<dbReference type="SUPFAM" id="SSF47090">
    <property type="entry name" value="PGBD-like"/>
    <property type="match status" value="1"/>
</dbReference>
<evidence type="ECO:0000313" key="5">
    <source>
        <dbReference type="Proteomes" id="UP001500618"/>
    </source>
</evidence>
<dbReference type="InterPro" id="IPR050465">
    <property type="entry name" value="UPF0194_transport"/>
</dbReference>
<dbReference type="EMBL" id="BAAANY010000001">
    <property type="protein sequence ID" value="GAA1656466.1"/>
    <property type="molecule type" value="Genomic_DNA"/>
</dbReference>
<comment type="caution">
    <text evidence="4">The sequence shown here is derived from an EMBL/GenBank/DDBJ whole genome shotgun (WGS) entry which is preliminary data.</text>
</comment>
<reference evidence="5" key="1">
    <citation type="journal article" date="2019" name="Int. J. Syst. Evol. Microbiol.">
        <title>The Global Catalogue of Microorganisms (GCM) 10K type strain sequencing project: providing services to taxonomists for standard genome sequencing and annotation.</title>
        <authorList>
            <consortium name="The Broad Institute Genomics Platform"/>
            <consortium name="The Broad Institute Genome Sequencing Center for Infectious Disease"/>
            <person name="Wu L."/>
            <person name="Ma J."/>
        </authorList>
    </citation>
    <scope>NUCLEOTIDE SEQUENCE [LARGE SCALE GENOMIC DNA]</scope>
    <source>
        <strain evidence="5">JCM 14718</strain>
    </source>
</reference>
<organism evidence="4 5">
    <name type="scientific">Fodinicola feengrottensis</name>
    <dbReference type="NCBI Taxonomy" id="435914"/>
    <lineage>
        <taxon>Bacteria</taxon>
        <taxon>Bacillati</taxon>
        <taxon>Actinomycetota</taxon>
        <taxon>Actinomycetes</taxon>
        <taxon>Mycobacteriales</taxon>
        <taxon>Fodinicola</taxon>
    </lineage>
</organism>
<evidence type="ECO:0000256" key="1">
    <source>
        <dbReference type="ARBA" id="ARBA00004196"/>
    </source>
</evidence>
<dbReference type="Proteomes" id="UP001500618">
    <property type="component" value="Unassembled WGS sequence"/>
</dbReference>
<sequence length="356" mass="35269">MNVRSHTAVLAGGVGAVVVVALVAGTGVLTAAKSGPPQSTGLPPATATVKVGDVTETLDTTGKLAHGSPVDLAAHSAGTLTSLPAAGAKVVRGGALYSVDAKPVFLFYGTVPLYRPVHSGDTGADVAEVENNLSNLGYGGFTVDDKFTDKTAQAIKNWQKDAGVPVTGSIDAADFAVAAGPVQVSQLHHVLGDAIAPGQPVLSYTSGGRVVTASIDASDQQYAQVGASVTVELPDHSSTGGTIAAVTSAPPPSTSDGNSSSSANLTMTVSLQNADKVTGVDGAPVTVHVVTAHKDNVLTVPVIALLALSEGGYGVQVVDGASTKTVAVKTGLFSQDTVEISGAGVKAGMKVGVPST</sequence>
<evidence type="ECO:0000313" key="4">
    <source>
        <dbReference type="EMBL" id="GAA1656466.1"/>
    </source>
</evidence>
<name>A0ABP4RLG0_9ACTN</name>
<protein>
    <submittedName>
        <fullName evidence="4">Peptidoglycan-binding protein</fullName>
    </submittedName>
</protein>
<gene>
    <name evidence="4" type="ORF">GCM10009765_02400</name>
</gene>
<dbReference type="InterPro" id="IPR036366">
    <property type="entry name" value="PGBDSf"/>
</dbReference>
<keyword evidence="2" id="KW-0175">Coiled coil</keyword>
<evidence type="ECO:0000259" key="3">
    <source>
        <dbReference type="Pfam" id="PF01471"/>
    </source>
</evidence>
<dbReference type="Gene3D" id="1.10.101.10">
    <property type="entry name" value="PGBD-like superfamily/PGBD"/>
    <property type="match status" value="1"/>
</dbReference>
<proteinExistence type="predicted"/>
<keyword evidence="5" id="KW-1185">Reference proteome</keyword>
<dbReference type="PANTHER" id="PTHR32347">
    <property type="entry name" value="EFFLUX SYSTEM COMPONENT YKNX-RELATED"/>
    <property type="match status" value="1"/>
</dbReference>
<dbReference type="RefSeq" id="WP_344306301.1">
    <property type="nucleotide sequence ID" value="NZ_BAAANY010000001.1"/>
</dbReference>
<dbReference type="InterPro" id="IPR002477">
    <property type="entry name" value="Peptidoglycan-bd-like"/>
</dbReference>
<evidence type="ECO:0000256" key="2">
    <source>
        <dbReference type="ARBA" id="ARBA00023054"/>
    </source>
</evidence>
<dbReference type="PANTHER" id="PTHR32347:SF23">
    <property type="entry name" value="BLL5650 PROTEIN"/>
    <property type="match status" value="1"/>
</dbReference>
<dbReference type="Pfam" id="PF01471">
    <property type="entry name" value="PG_binding_1"/>
    <property type="match status" value="1"/>
</dbReference>
<accession>A0ABP4RLG0</accession>
<dbReference type="Gene3D" id="2.40.420.20">
    <property type="match status" value="1"/>
</dbReference>
<comment type="subcellular location">
    <subcellularLocation>
        <location evidence="1">Cell envelope</location>
    </subcellularLocation>
</comment>
<feature type="domain" description="Peptidoglycan binding-like" evidence="3">
    <location>
        <begin position="122"/>
        <end position="172"/>
    </location>
</feature>